<keyword evidence="3" id="KW-1185">Reference proteome</keyword>
<evidence type="ECO:0000313" key="2">
    <source>
        <dbReference type="EMBL" id="POA08252.1"/>
    </source>
</evidence>
<feature type="transmembrane region" description="Helical" evidence="1">
    <location>
        <begin position="105"/>
        <end position="124"/>
    </location>
</feature>
<dbReference type="AlphaFoldDB" id="A0A2K4FA72"/>
<feature type="transmembrane region" description="Helical" evidence="1">
    <location>
        <begin position="55"/>
        <end position="76"/>
    </location>
</feature>
<sequence length="167" mass="19924">MNEKLVKWLTSSSTERDEREKQELAESFGEGFIYLYIIIPILLFINLLIDAIQHSFSVETLSLFAIFMFMSIYSLVKMRKHRLDDERVHNEEEYRKVKKRYKIRCTFVSILFVIVMSISSTYFIPMLINEEISLSIFQFISNLFFGVLSGIFCYYLLKSKIQKEYDE</sequence>
<evidence type="ECO:0008006" key="4">
    <source>
        <dbReference type="Google" id="ProtNLM"/>
    </source>
</evidence>
<keyword evidence="1" id="KW-1133">Transmembrane helix</keyword>
<feature type="transmembrane region" description="Helical" evidence="1">
    <location>
        <begin position="136"/>
        <end position="157"/>
    </location>
</feature>
<dbReference type="OrthoDB" id="2412702at2"/>
<feature type="transmembrane region" description="Helical" evidence="1">
    <location>
        <begin position="31"/>
        <end position="49"/>
    </location>
</feature>
<accession>A0A2K4FA72</accession>
<evidence type="ECO:0000256" key="1">
    <source>
        <dbReference type="SAM" id="Phobius"/>
    </source>
</evidence>
<protein>
    <recommendedName>
        <fullName evidence="4">DUF3278 domain-containing protein</fullName>
    </recommendedName>
</protein>
<comment type="caution">
    <text evidence="2">The sequence shown here is derived from an EMBL/GenBank/DDBJ whole genome shotgun (WGS) entry which is preliminary data.</text>
</comment>
<organism evidence="2 3">
    <name type="scientific">Staphylococcus argensis</name>
    <dbReference type="NCBI Taxonomy" id="1607738"/>
    <lineage>
        <taxon>Bacteria</taxon>
        <taxon>Bacillati</taxon>
        <taxon>Bacillota</taxon>
        <taxon>Bacilli</taxon>
        <taxon>Bacillales</taxon>
        <taxon>Staphylococcaceae</taxon>
        <taxon>Staphylococcus</taxon>
    </lineage>
</organism>
<dbReference type="GeneID" id="98298515"/>
<name>A0A2K4FA72_9STAP</name>
<dbReference type="Gene3D" id="1.10.1760.20">
    <property type="match status" value="1"/>
</dbReference>
<evidence type="ECO:0000313" key="3">
    <source>
        <dbReference type="Proteomes" id="UP000242712"/>
    </source>
</evidence>
<dbReference type="RefSeq" id="WP_103372050.1">
    <property type="nucleotide sequence ID" value="NZ_CBCRVO010000002.1"/>
</dbReference>
<dbReference type="Pfam" id="PF11683">
    <property type="entry name" value="DUF3278"/>
    <property type="match status" value="1"/>
</dbReference>
<dbReference type="Proteomes" id="UP000242712">
    <property type="component" value="Unassembled WGS sequence"/>
</dbReference>
<dbReference type="InterPro" id="IPR021697">
    <property type="entry name" value="DUF3278"/>
</dbReference>
<keyword evidence="1" id="KW-0472">Membrane</keyword>
<gene>
    <name evidence="2" type="ORF">CD039_09155</name>
</gene>
<reference evidence="2 3" key="1">
    <citation type="submission" date="2017-08" db="EMBL/GenBank/DDBJ databases">
        <title>Draft genome sequences of 64 type strains of genus Staph aureus.</title>
        <authorList>
            <person name="Cole K."/>
            <person name="Golubchik T."/>
            <person name="Russell J."/>
            <person name="Foster D."/>
            <person name="Llewelyn M."/>
            <person name="Wilson D."/>
            <person name="Crook D."/>
            <person name="Paul J."/>
        </authorList>
    </citation>
    <scope>NUCLEOTIDE SEQUENCE [LARGE SCALE GENOMIC DNA]</scope>
    <source>
        <strain evidence="2 3">DSM 29875</strain>
    </source>
</reference>
<keyword evidence="1" id="KW-0812">Transmembrane</keyword>
<proteinExistence type="predicted"/>
<dbReference type="EMBL" id="PPPX01000016">
    <property type="protein sequence ID" value="POA08252.1"/>
    <property type="molecule type" value="Genomic_DNA"/>
</dbReference>